<organism evidence="6 7">
    <name type="scientific">Arabidopsis arenosa</name>
    <name type="common">Sand rock-cress</name>
    <name type="synonym">Cardaminopsis arenosa</name>
    <dbReference type="NCBI Taxonomy" id="38785"/>
    <lineage>
        <taxon>Eukaryota</taxon>
        <taxon>Viridiplantae</taxon>
        <taxon>Streptophyta</taxon>
        <taxon>Embryophyta</taxon>
        <taxon>Tracheophyta</taxon>
        <taxon>Spermatophyta</taxon>
        <taxon>Magnoliopsida</taxon>
        <taxon>eudicotyledons</taxon>
        <taxon>Gunneridae</taxon>
        <taxon>Pentapetalae</taxon>
        <taxon>rosids</taxon>
        <taxon>malvids</taxon>
        <taxon>Brassicales</taxon>
        <taxon>Brassicaceae</taxon>
        <taxon>Camelineae</taxon>
        <taxon>Arabidopsis</taxon>
    </lineage>
</organism>
<dbReference type="PANTHER" id="PTHR46031">
    <property type="match status" value="1"/>
</dbReference>
<dbReference type="Proteomes" id="UP000682877">
    <property type="component" value="Chromosome 5"/>
</dbReference>
<reference evidence="6" key="1">
    <citation type="submission" date="2021-01" db="EMBL/GenBank/DDBJ databases">
        <authorList>
            <person name="Bezrukov I."/>
        </authorList>
    </citation>
    <scope>NUCLEOTIDE SEQUENCE</scope>
</reference>
<dbReference type="PANTHER" id="PTHR46031:SF15">
    <property type="entry name" value="DOUBLE-STRANDED RNA-BINDING PROTEIN 3"/>
    <property type="match status" value="1"/>
</dbReference>
<dbReference type="CDD" id="cd19907">
    <property type="entry name" value="DSRM_AtDRB-like_rpt1"/>
    <property type="match status" value="1"/>
</dbReference>
<feature type="compositionally biased region" description="Acidic residues" evidence="4">
    <location>
        <begin position="403"/>
        <end position="415"/>
    </location>
</feature>
<feature type="compositionally biased region" description="Basic and acidic residues" evidence="4">
    <location>
        <begin position="445"/>
        <end position="465"/>
    </location>
</feature>
<evidence type="ECO:0000256" key="1">
    <source>
        <dbReference type="ARBA" id="ARBA00022737"/>
    </source>
</evidence>
<dbReference type="Gene3D" id="3.30.160.20">
    <property type="match status" value="2"/>
</dbReference>
<dbReference type="SMART" id="SM00358">
    <property type="entry name" value="DSRM"/>
    <property type="match status" value="2"/>
</dbReference>
<feature type="compositionally biased region" description="Pro residues" evidence="4">
    <location>
        <begin position="323"/>
        <end position="335"/>
    </location>
</feature>
<keyword evidence="1" id="KW-0677">Repeat</keyword>
<protein>
    <recommendedName>
        <fullName evidence="5">DRBM domain-containing protein</fullName>
    </recommendedName>
</protein>
<dbReference type="SUPFAM" id="SSF54768">
    <property type="entry name" value="dsRNA-binding domain-like"/>
    <property type="match status" value="2"/>
</dbReference>
<dbReference type="InterPro" id="IPR014720">
    <property type="entry name" value="dsRBD_dom"/>
</dbReference>
<dbReference type="InterPro" id="IPR044450">
    <property type="entry name" value="AtDRB-like_DSRM_1"/>
</dbReference>
<accession>A0A8S2ABH1</accession>
<sequence>MYKNQLQELAQRSCFNLPSYTCTREGPDHAPRFKASVNFNGEIFESPTYCSTLRQAEHSAAEVALSALSSKGPSKSLTARVLDETGIYKNLLQETAHRAGLDLPVYTSVRSGPGHIPTFSCTVELAGMSFNGESAKTKKQAEKNAAIAAWFSLRKMPSLDPLRGEEKEQEVVARVLSRFRPKEVKRREPNQSRRRTVIRTIRQNTTTTTRDLLCEKLRSINLYTNEASSSSLPPQRFWPSRTNLPQQQSKVKSLLEKCQEYAEKKQSLENPKPEMIIKTSSSSSSVERNCYSSKLLPISSFGLNNQKLAPAVHIRSVIPVCSAPPPKPNPNPNPSPSTTRELGHGVQEKKPETDEGQEEGYRRGSIGKDSETADSFISDKELLEISTHSKDSKTSGEKTSKEEENEWKEDEEEKGDELKISPESPSFRIYCVFPRDPNDDNLVDDLQRNKNISDENKEQKGKRQEAVGMKIRRRFNNVKKLLTPPTVPSSTANRG</sequence>
<feature type="compositionally biased region" description="Basic and acidic residues" evidence="4">
    <location>
        <begin position="341"/>
        <end position="402"/>
    </location>
</feature>
<feature type="domain" description="DRBM" evidence="5">
    <location>
        <begin position="1"/>
        <end position="70"/>
    </location>
</feature>
<evidence type="ECO:0000259" key="5">
    <source>
        <dbReference type="PROSITE" id="PS50137"/>
    </source>
</evidence>
<dbReference type="GO" id="GO:0003725">
    <property type="term" value="F:double-stranded RNA binding"/>
    <property type="evidence" value="ECO:0007669"/>
    <property type="project" value="InterPro"/>
</dbReference>
<dbReference type="EMBL" id="LR999455">
    <property type="protein sequence ID" value="CAE6068584.1"/>
    <property type="molecule type" value="Genomic_DNA"/>
</dbReference>
<evidence type="ECO:0000256" key="3">
    <source>
        <dbReference type="PROSITE-ProRule" id="PRU00266"/>
    </source>
</evidence>
<evidence type="ECO:0000313" key="7">
    <source>
        <dbReference type="Proteomes" id="UP000682877"/>
    </source>
</evidence>
<evidence type="ECO:0000313" key="6">
    <source>
        <dbReference type="EMBL" id="CAE6068584.1"/>
    </source>
</evidence>
<feature type="domain" description="DRBM" evidence="5">
    <location>
        <begin position="87"/>
        <end position="155"/>
    </location>
</feature>
<dbReference type="PROSITE" id="PS50137">
    <property type="entry name" value="DS_RBD"/>
    <property type="match status" value="2"/>
</dbReference>
<dbReference type="InterPro" id="IPR044451">
    <property type="entry name" value="AtDRB-like_DSRM_2"/>
</dbReference>
<feature type="region of interest" description="Disordered" evidence="4">
    <location>
        <begin position="440"/>
        <end position="466"/>
    </location>
</feature>
<dbReference type="Pfam" id="PF00035">
    <property type="entry name" value="dsrm"/>
    <property type="match status" value="2"/>
</dbReference>
<dbReference type="CDD" id="cd19908">
    <property type="entry name" value="DSRM_AtDRB-like_rpt2"/>
    <property type="match status" value="1"/>
</dbReference>
<evidence type="ECO:0000256" key="4">
    <source>
        <dbReference type="SAM" id="MobiDB-lite"/>
    </source>
</evidence>
<keyword evidence="2 3" id="KW-0694">RNA-binding</keyword>
<keyword evidence="7" id="KW-1185">Reference proteome</keyword>
<dbReference type="AlphaFoldDB" id="A0A8S2ABH1"/>
<proteinExistence type="predicted"/>
<gene>
    <name evidence="6" type="ORF">AARE701A_LOCUS12066</name>
</gene>
<name>A0A8S2ABH1_ARAAE</name>
<feature type="region of interest" description="Disordered" evidence="4">
    <location>
        <begin position="323"/>
        <end position="426"/>
    </location>
</feature>
<dbReference type="FunFam" id="3.30.160.20:FF:000036">
    <property type="entry name" value="Double-stranded RNA-binding protein 2"/>
    <property type="match status" value="2"/>
</dbReference>
<evidence type="ECO:0000256" key="2">
    <source>
        <dbReference type="ARBA" id="ARBA00022884"/>
    </source>
</evidence>